<feature type="transmembrane region" description="Helical" evidence="1">
    <location>
        <begin position="6"/>
        <end position="27"/>
    </location>
</feature>
<protein>
    <submittedName>
        <fullName evidence="2">Uncharacterized protein</fullName>
    </submittedName>
</protein>
<dbReference type="Proteomes" id="UP000175989">
    <property type="component" value="Unassembled WGS sequence"/>
</dbReference>
<keyword evidence="3" id="KW-1185">Reference proteome</keyword>
<feature type="transmembrane region" description="Helical" evidence="1">
    <location>
        <begin position="39"/>
        <end position="63"/>
    </location>
</feature>
<organism evidence="2 3">
    <name type="scientific">Duganella phyllosphaerae</name>
    <dbReference type="NCBI Taxonomy" id="762836"/>
    <lineage>
        <taxon>Bacteria</taxon>
        <taxon>Pseudomonadati</taxon>
        <taxon>Pseudomonadota</taxon>
        <taxon>Betaproteobacteria</taxon>
        <taxon>Burkholderiales</taxon>
        <taxon>Oxalobacteraceae</taxon>
        <taxon>Telluria group</taxon>
        <taxon>Duganella</taxon>
    </lineage>
</organism>
<accession>A0A1E7X6Y5</accession>
<evidence type="ECO:0000313" key="3">
    <source>
        <dbReference type="Proteomes" id="UP000175989"/>
    </source>
</evidence>
<dbReference type="Gene3D" id="2.30.30.40">
    <property type="entry name" value="SH3 Domains"/>
    <property type="match status" value="1"/>
</dbReference>
<evidence type="ECO:0000256" key="1">
    <source>
        <dbReference type="SAM" id="Phobius"/>
    </source>
</evidence>
<dbReference type="RefSeq" id="WP_070246014.1">
    <property type="nucleotide sequence ID" value="NZ_LROM01000029.1"/>
</dbReference>
<keyword evidence="1" id="KW-0812">Transmembrane</keyword>
<gene>
    <name evidence="2" type="ORF">DUPY_03860</name>
</gene>
<keyword evidence="1" id="KW-1133">Transmembrane helix</keyword>
<name>A0A1E7X6Y5_9BURK</name>
<proteinExistence type="predicted"/>
<keyword evidence="1" id="KW-0472">Membrane</keyword>
<dbReference type="EMBL" id="LROM01000029">
    <property type="protein sequence ID" value="OFA08894.1"/>
    <property type="molecule type" value="Genomic_DNA"/>
</dbReference>
<reference evidence="3" key="1">
    <citation type="journal article" date="2016" name="Front. Microbiol.">
        <title>Molecular Keys to the Janthinobacterium and Duganella spp. Interaction with the Plant Pathogen Fusarium graminearum.</title>
        <authorList>
            <person name="Haack F.S."/>
            <person name="Poehlein A."/>
            <person name="Kroger C."/>
            <person name="Voigt C.A."/>
            <person name="Piepenbring M."/>
            <person name="Bode H.B."/>
            <person name="Daniel R."/>
            <person name="Schafer W."/>
            <person name="Streit W.R."/>
        </authorList>
    </citation>
    <scope>NUCLEOTIDE SEQUENCE [LARGE SCALE GENOMIC DNA]</scope>
    <source>
        <strain evidence="3">T54</strain>
    </source>
</reference>
<dbReference type="OrthoDB" id="8758863at2"/>
<comment type="caution">
    <text evidence="2">The sequence shown here is derived from an EMBL/GenBank/DDBJ whole genome shotgun (WGS) entry which is preliminary data.</text>
</comment>
<sequence>MNTATLTTAAAFAAGLALTWCLCAWLTPRRWWRRPTLRALAISAAGAWGFGSLIFSALPVAALPAAALPAAASPTAVNSSSAAPATAIGSGSAFRVHRDLNLRRSAGVDAPRLLTVPAGATVVATGRRHGDWWQVTAIIEGRECSGWASSLWLRRSAEPPRPRR</sequence>
<dbReference type="AlphaFoldDB" id="A0A1E7X6Y5"/>
<evidence type="ECO:0000313" key="2">
    <source>
        <dbReference type="EMBL" id="OFA08894.1"/>
    </source>
</evidence>